<feature type="transmembrane region" description="Helical" evidence="8">
    <location>
        <begin position="180"/>
        <end position="200"/>
    </location>
</feature>
<evidence type="ECO:0000256" key="6">
    <source>
        <dbReference type="ARBA" id="ARBA00022989"/>
    </source>
</evidence>
<keyword evidence="10" id="KW-1185">Reference proteome</keyword>
<dbReference type="Proteomes" id="UP000224915">
    <property type="component" value="Unassembled WGS sequence"/>
</dbReference>
<feature type="transmembrane region" description="Helical" evidence="8">
    <location>
        <begin position="89"/>
        <end position="107"/>
    </location>
</feature>
<feature type="transmembrane region" description="Helical" evidence="8">
    <location>
        <begin position="240"/>
        <end position="258"/>
    </location>
</feature>
<evidence type="ECO:0000256" key="7">
    <source>
        <dbReference type="ARBA" id="ARBA00023136"/>
    </source>
</evidence>
<reference evidence="9 10" key="1">
    <citation type="submission" date="2017-10" db="EMBL/GenBank/DDBJ databases">
        <title>Sequencing the genomes of 1000 actinobacteria strains.</title>
        <authorList>
            <person name="Klenk H.-P."/>
        </authorList>
    </citation>
    <scope>NUCLEOTIDE SEQUENCE [LARGE SCALE GENOMIC DNA]</scope>
    <source>
        <strain evidence="9 10">DSM 21801</strain>
    </source>
</reference>
<evidence type="ECO:0000256" key="1">
    <source>
        <dbReference type="ARBA" id="ARBA00004651"/>
    </source>
</evidence>
<keyword evidence="3" id="KW-0813">Transport</keyword>
<feature type="transmembrane region" description="Helical" evidence="8">
    <location>
        <begin position="20"/>
        <end position="53"/>
    </location>
</feature>
<dbReference type="PANTHER" id="PTHR30269:SF23">
    <property type="entry name" value="MEMBRANE TRANSPORTER PROTEIN YDHB-RELATED"/>
    <property type="match status" value="1"/>
</dbReference>
<evidence type="ECO:0000256" key="5">
    <source>
        <dbReference type="ARBA" id="ARBA00022692"/>
    </source>
</evidence>
<keyword evidence="5 8" id="KW-0812">Transmembrane</keyword>
<keyword evidence="6 8" id="KW-1133">Transmembrane helix</keyword>
<proteinExistence type="inferred from homology"/>
<sequence>MSIPTVSIPEVPIPELPVLGWVVLALAALLVGIAKTSIGGMGALAVAGFALFLPTRESTAAVLLVLLIGDVVAVATYRRSVDWRLLRRLLPSVLPGIALGALLIGVVDDDAMALAIALTLAVAVAVQVVMRLRPPAAPRGDPHLSATIATGVAGGFTTMVANAAGPVMTLYLLAARVDKLAFVGTNAWFFFLVNLAKVPFAAGLGLFPATTLTLTLLLAPAVLLGTWLGRRLVRRLSQVWFERLALLATAVAVVVLLVEALR</sequence>
<dbReference type="EMBL" id="PDJD01000001">
    <property type="protein sequence ID" value="PFG18588.1"/>
    <property type="molecule type" value="Genomic_DNA"/>
</dbReference>
<dbReference type="RefSeq" id="WP_245866541.1">
    <property type="nucleotide sequence ID" value="NZ_PDJD01000001.1"/>
</dbReference>
<comment type="subcellular location">
    <subcellularLocation>
        <location evidence="1 8">Cell membrane</location>
        <topology evidence="1 8">Multi-pass membrane protein</topology>
    </subcellularLocation>
</comment>
<feature type="transmembrane region" description="Helical" evidence="8">
    <location>
        <begin position="60"/>
        <end position="77"/>
    </location>
</feature>
<name>A0A2A9CVZ1_9MICO</name>
<dbReference type="PANTHER" id="PTHR30269">
    <property type="entry name" value="TRANSMEMBRANE PROTEIN YFCA"/>
    <property type="match status" value="1"/>
</dbReference>
<feature type="transmembrane region" description="Helical" evidence="8">
    <location>
        <begin position="206"/>
        <end position="228"/>
    </location>
</feature>
<evidence type="ECO:0000256" key="4">
    <source>
        <dbReference type="ARBA" id="ARBA00022475"/>
    </source>
</evidence>
<dbReference type="GO" id="GO:0005886">
    <property type="term" value="C:plasma membrane"/>
    <property type="evidence" value="ECO:0007669"/>
    <property type="project" value="UniProtKB-SubCell"/>
</dbReference>
<dbReference type="InterPro" id="IPR052017">
    <property type="entry name" value="TSUP"/>
</dbReference>
<keyword evidence="4 8" id="KW-1003">Cell membrane</keyword>
<comment type="similarity">
    <text evidence="2 8">Belongs to the 4-toluene sulfonate uptake permease (TSUP) (TC 2.A.102) family.</text>
</comment>
<dbReference type="Pfam" id="PF01925">
    <property type="entry name" value="TauE"/>
    <property type="match status" value="1"/>
</dbReference>
<gene>
    <name evidence="9" type="ORF">ATL40_0128</name>
</gene>
<feature type="transmembrane region" description="Helical" evidence="8">
    <location>
        <begin position="114"/>
        <end position="132"/>
    </location>
</feature>
<dbReference type="InterPro" id="IPR002781">
    <property type="entry name" value="TM_pro_TauE-like"/>
</dbReference>
<accession>A0A2A9CVZ1</accession>
<evidence type="ECO:0000256" key="8">
    <source>
        <dbReference type="RuleBase" id="RU363041"/>
    </source>
</evidence>
<protein>
    <recommendedName>
        <fullName evidence="8">Probable membrane transporter protein</fullName>
    </recommendedName>
</protein>
<feature type="transmembrane region" description="Helical" evidence="8">
    <location>
        <begin position="152"/>
        <end position="173"/>
    </location>
</feature>
<evidence type="ECO:0000256" key="2">
    <source>
        <dbReference type="ARBA" id="ARBA00009142"/>
    </source>
</evidence>
<dbReference type="AlphaFoldDB" id="A0A2A9CVZ1"/>
<keyword evidence="7 8" id="KW-0472">Membrane</keyword>
<evidence type="ECO:0000256" key="3">
    <source>
        <dbReference type="ARBA" id="ARBA00022448"/>
    </source>
</evidence>
<organism evidence="9 10">
    <name type="scientific">Serinibacter salmoneus</name>
    <dbReference type="NCBI Taxonomy" id="556530"/>
    <lineage>
        <taxon>Bacteria</taxon>
        <taxon>Bacillati</taxon>
        <taxon>Actinomycetota</taxon>
        <taxon>Actinomycetes</taxon>
        <taxon>Micrococcales</taxon>
        <taxon>Beutenbergiaceae</taxon>
        <taxon>Serinibacter</taxon>
    </lineage>
</organism>
<evidence type="ECO:0000313" key="9">
    <source>
        <dbReference type="EMBL" id="PFG18588.1"/>
    </source>
</evidence>
<evidence type="ECO:0000313" key="10">
    <source>
        <dbReference type="Proteomes" id="UP000224915"/>
    </source>
</evidence>
<comment type="caution">
    <text evidence="9">The sequence shown here is derived from an EMBL/GenBank/DDBJ whole genome shotgun (WGS) entry which is preliminary data.</text>
</comment>